<gene>
    <name evidence="9" type="ORF">B9G39_04425</name>
</gene>
<evidence type="ECO:0000256" key="6">
    <source>
        <dbReference type="ARBA" id="ARBA00023326"/>
    </source>
</evidence>
<dbReference type="EC" id="3.2.1.14" evidence="2"/>
<evidence type="ECO:0000313" key="10">
    <source>
        <dbReference type="Proteomes" id="UP000257039"/>
    </source>
</evidence>
<feature type="domain" description="GH18" evidence="8">
    <location>
        <begin position="145"/>
        <end position="615"/>
    </location>
</feature>
<dbReference type="GO" id="GO:0008061">
    <property type="term" value="F:chitin binding"/>
    <property type="evidence" value="ECO:0007669"/>
    <property type="project" value="InterPro"/>
</dbReference>
<organism evidence="9 10">
    <name type="scientific">Zooshikella ganghwensis</name>
    <dbReference type="NCBI Taxonomy" id="202772"/>
    <lineage>
        <taxon>Bacteria</taxon>
        <taxon>Pseudomonadati</taxon>
        <taxon>Pseudomonadota</taxon>
        <taxon>Gammaproteobacteria</taxon>
        <taxon>Oceanospirillales</taxon>
        <taxon>Zooshikellaceae</taxon>
        <taxon>Zooshikella</taxon>
    </lineage>
</organism>
<dbReference type="InterPro" id="IPR001579">
    <property type="entry name" value="Glyco_hydro_18_chit_AS"/>
</dbReference>
<comment type="catalytic activity">
    <reaction evidence="1">
        <text>Random endo-hydrolysis of N-acetyl-beta-D-glucosaminide (1-&gt;4)-beta-linkages in chitin and chitodextrins.</text>
        <dbReference type="EC" id="3.2.1.14"/>
    </reaction>
</comment>
<dbReference type="PANTHER" id="PTHR11177:SF317">
    <property type="entry name" value="CHITINASE 12-RELATED"/>
    <property type="match status" value="1"/>
</dbReference>
<proteinExistence type="predicted"/>
<evidence type="ECO:0000256" key="1">
    <source>
        <dbReference type="ARBA" id="ARBA00000822"/>
    </source>
</evidence>
<dbReference type="InterPro" id="IPR017853">
    <property type="entry name" value="GH"/>
</dbReference>
<dbReference type="InterPro" id="IPR050314">
    <property type="entry name" value="Glycosyl_Hydrlase_18"/>
</dbReference>
<dbReference type="GO" id="GO:0000272">
    <property type="term" value="P:polysaccharide catabolic process"/>
    <property type="evidence" value="ECO:0007669"/>
    <property type="project" value="UniProtKB-KW"/>
</dbReference>
<accession>A0A4P9VJH2</accession>
<sequence length="667" mass="74581">MESVMTSLISTFLSGKHLTPASTLLIGLCLLPTSKNYAVEISQQMSGNISSQQISAPWNLISSKYTGERVHLKLFYDWVWDNNDPDRNFAGFRPADYNIYVAKRTGVDWKNEIQYQKQRKATDSDTNWGANKEHHRPFDVTSSGKIVGLYMGEWGVWERAFPAELIAANNITHLFYSFAAICDYDRPDATKNDGLNREFSPDGGVSRSWKVMRASCGKGLAPDVNNNERGDLVKLGVVERNGDFEVSEYDYIAVPHSVAAIKKIKQRFPHLKAMLSIGGWTLSDPFYDMVTKPEWRQTFVESVIAFIARHDNVFDGVDIDWEFPGGSGLSPDLTKGYVQDRENFTALIKLLRTRLTAEYGADFELSAALSASPAKLAAVDLNALRDEFTFINLMTYDLYGAWAKDPSHHAAINAKPVMGTYNSLSGLATDELGNPVLFNGKTRTNSEVARGFSTRGAIETVRSLYPDFPTNKLVIGVASYSRGWEYLKNKKAYGKFFWHGQAQNWRNSRGSGLGAAGTFQFGVSDFRDIYDHFMKGNTSYLYYDTQAESAYIWKPHTINDATYQFAKVETFDSPRSVIAKGELVKEYNLAGLFMWEAQTDNGLILNAMNAAVCNPLKSGGFYQFSQHYAGESNTVVTQWDKNGTPAVVEESMSSPSTYSFDGAEFCK</sequence>
<evidence type="ECO:0000256" key="7">
    <source>
        <dbReference type="RuleBase" id="RU000489"/>
    </source>
</evidence>
<dbReference type="EMBL" id="NDXW01000001">
    <property type="protein sequence ID" value="RDH42756.1"/>
    <property type="molecule type" value="Genomic_DNA"/>
</dbReference>
<dbReference type="PROSITE" id="PS01095">
    <property type="entry name" value="GH18_1"/>
    <property type="match status" value="1"/>
</dbReference>
<dbReference type="GO" id="GO:0006032">
    <property type="term" value="P:chitin catabolic process"/>
    <property type="evidence" value="ECO:0007669"/>
    <property type="project" value="UniProtKB-KW"/>
</dbReference>
<evidence type="ECO:0000259" key="8">
    <source>
        <dbReference type="PROSITE" id="PS51910"/>
    </source>
</evidence>
<dbReference type="SUPFAM" id="SSF51445">
    <property type="entry name" value="(Trans)glycosidases"/>
    <property type="match status" value="1"/>
</dbReference>
<dbReference type="PANTHER" id="PTHR11177">
    <property type="entry name" value="CHITINASE"/>
    <property type="match status" value="1"/>
</dbReference>
<comment type="caution">
    <text evidence="9">The sequence shown here is derived from an EMBL/GenBank/DDBJ whole genome shotgun (WGS) entry which is preliminary data.</text>
</comment>
<reference evidence="9 10" key="1">
    <citation type="submission" date="2017-04" db="EMBL/GenBank/DDBJ databases">
        <title>Draft genome sequence of Zooshikella ganghwensis VG4 isolated from Red Sea sediments.</title>
        <authorList>
            <person name="Rehman Z."/>
            <person name="Alam I."/>
            <person name="Kamau A."/>
            <person name="Bajic V."/>
            <person name="Leiknes T."/>
        </authorList>
    </citation>
    <scope>NUCLEOTIDE SEQUENCE [LARGE SCALE GENOMIC DNA]</scope>
    <source>
        <strain evidence="9 10">VG4</strain>
    </source>
</reference>
<dbReference type="AlphaFoldDB" id="A0A4P9VJH2"/>
<dbReference type="Pfam" id="PF00704">
    <property type="entry name" value="Glyco_hydro_18"/>
    <property type="match status" value="1"/>
</dbReference>
<protein>
    <recommendedName>
        <fullName evidence="2">chitinase</fullName>
        <ecNumber evidence="2">3.2.1.14</ecNumber>
    </recommendedName>
</protein>
<dbReference type="Gene3D" id="3.10.50.10">
    <property type="match status" value="1"/>
</dbReference>
<dbReference type="SMART" id="SM00636">
    <property type="entry name" value="Glyco_18"/>
    <property type="match status" value="1"/>
</dbReference>
<evidence type="ECO:0000256" key="5">
    <source>
        <dbReference type="ARBA" id="ARBA00023295"/>
    </source>
</evidence>
<dbReference type="InterPro" id="IPR011583">
    <property type="entry name" value="Chitinase_II/V-like_cat"/>
</dbReference>
<keyword evidence="6" id="KW-0119">Carbohydrate metabolism</keyword>
<dbReference type="GO" id="GO:0008843">
    <property type="term" value="F:endochitinase activity"/>
    <property type="evidence" value="ECO:0007669"/>
    <property type="project" value="UniProtKB-EC"/>
</dbReference>
<keyword evidence="3 7" id="KW-0378">Hydrolase</keyword>
<name>A0A4P9VJH2_9GAMM</name>
<dbReference type="PROSITE" id="PS51910">
    <property type="entry name" value="GH18_2"/>
    <property type="match status" value="1"/>
</dbReference>
<dbReference type="InterPro" id="IPR001223">
    <property type="entry name" value="Glyco_hydro18_cat"/>
</dbReference>
<keyword evidence="5 7" id="KW-0326">Glycosidase</keyword>
<keyword evidence="4" id="KW-0146">Chitin degradation</keyword>
<dbReference type="Proteomes" id="UP000257039">
    <property type="component" value="Unassembled WGS sequence"/>
</dbReference>
<dbReference type="InterPro" id="IPR029070">
    <property type="entry name" value="Chitinase_insertion_sf"/>
</dbReference>
<evidence type="ECO:0000256" key="4">
    <source>
        <dbReference type="ARBA" id="ARBA00023024"/>
    </source>
</evidence>
<keyword evidence="10" id="KW-1185">Reference proteome</keyword>
<dbReference type="Gene3D" id="3.20.20.80">
    <property type="entry name" value="Glycosidases"/>
    <property type="match status" value="1"/>
</dbReference>
<evidence type="ECO:0000256" key="3">
    <source>
        <dbReference type="ARBA" id="ARBA00022801"/>
    </source>
</evidence>
<evidence type="ECO:0000313" key="9">
    <source>
        <dbReference type="EMBL" id="RDH42756.1"/>
    </source>
</evidence>
<evidence type="ECO:0000256" key="2">
    <source>
        <dbReference type="ARBA" id="ARBA00012729"/>
    </source>
</evidence>
<keyword evidence="6" id="KW-0624">Polysaccharide degradation</keyword>